<sequence>MKPLNKKSMLSLAAMIVLGTAGCGGGSSSSNSDTTTQVDATEVVKGVVNLATTSANSAPARKAQARTKANTNVDCGTSASVQLYLVDDVDYEDPLLKEPLKVDPNTCEFDVTDQDFKDSKNAGADKKYIIRTIVKDGDKTIELAATKLKAGTDAGTVDPVATMIKERFAVAIKEVQDNMQKLTSLGVTSDAIDEAINAIVQDFEKNLDSTVQDLKDDIAKGKVKIDVTLFETSATISDSLTKNKEREKKQQEIAVKLDQSSAADTFNMLDSSVKQQQLDHITITQDTLRKGLDEGLATIKYGIVESFVKMGLLVHDGYGNIIAYLPVDESRKGELPGVMYQLDYKTSDGQTASLGDEYAIRLIDPKKDLALVNGDEDWYRKYLEYQDTVIPASIVDSMIINKDHEITMKKLGTTLDKVMGGDGTQDRLQKLYGTQMADDVKTSVANLIGNYKDELIKRSFEEVMWDEIDTLIQNSDQNKTLVRDKILELPFIAQENEDNVSFEKRMAENPEVSSYVIDKVGATLANGIPVSDNDKNVLQFSSGVQVSADSKMKPMASVAIVDLFMEANGGDNQGKAQVTFVKQPLDQVFGWLLDENDNSFNNKYIWMLDFGDENGQVAGNNNDQNNQTSNNAKAKKGQALNNNSSNDMSQDIQDSTQALITMMKTITGDKNLRVERSFKTTMQSFVSMINKIDQKQVKSQDFGFENEFKGDFVSFNNQPTADATVSFIINNVDGSIFSLENGQKLILAPTFTNTETFERKTFYDLNVSLSQDSLEKFVAANNDLKVYNPDFRFDENGNEDETGIYQPNADFDLILVNADNTIQTIATFPIFPGKNELQHPIVYDSSMSYYGDIQSATAMGADNMGGMFVEHNYLQESGDVTFPRITTTDGKYVGEVLFHYDPATKTFTKALNAGKLSDANMTITMLYKNYDDDGLNPVLLNDAISLTDGIGAGAYFEIVLSGPQIKTQTLNLNILYVGDNGEVEYELTKENDGMEVDGSIDDMNSYQNGQDFNGNTSQMPNMDMSALYPKPSMIKEGDEGQPFNATSLDGMVLYGADVNFGVNDNGSMTPYVAIEKYEFSESTIYTTTVSGHHQDPQDDTYDESYTFENGNLTIIGEDEYVDHIKIDKTFNDGNIILLQVQDGSMTRPVYVFKNQADAQTYADDVARAQANLYQ</sequence>
<feature type="compositionally biased region" description="Low complexity" evidence="1">
    <location>
        <begin position="616"/>
        <end position="631"/>
    </location>
</feature>
<name>A0A1W1D327_9ZZZZ</name>
<protein>
    <submittedName>
        <fullName evidence="2">Diguanylate cyclase/phosphodiesterase (GGDEF &amp; EAL domains) with PAS/PAC sensor(S)</fullName>
    </submittedName>
</protein>
<dbReference type="AlphaFoldDB" id="A0A1W1D327"/>
<feature type="region of interest" description="Disordered" evidence="1">
    <location>
        <begin position="616"/>
        <end position="650"/>
    </location>
</feature>
<proteinExistence type="predicted"/>
<dbReference type="EMBL" id="FPHP01000014">
    <property type="protein sequence ID" value="SFV75055.1"/>
    <property type="molecule type" value="Genomic_DNA"/>
</dbReference>
<organism evidence="2">
    <name type="scientific">hydrothermal vent metagenome</name>
    <dbReference type="NCBI Taxonomy" id="652676"/>
    <lineage>
        <taxon>unclassified sequences</taxon>
        <taxon>metagenomes</taxon>
        <taxon>ecological metagenomes</taxon>
    </lineage>
</organism>
<reference evidence="2" key="1">
    <citation type="submission" date="2016-10" db="EMBL/GenBank/DDBJ databases">
        <authorList>
            <person name="de Groot N.N."/>
        </authorList>
    </citation>
    <scope>NUCLEOTIDE SEQUENCE</scope>
</reference>
<evidence type="ECO:0000256" key="1">
    <source>
        <dbReference type="SAM" id="MobiDB-lite"/>
    </source>
</evidence>
<feature type="compositionally biased region" description="Polar residues" evidence="1">
    <location>
        <begin position="639"/>
        <end position="650"/>
    </location>
</feature>
<gene>
    <name evidence="2" type="ORF">MNB_SM-3-231</name>
</gene>
<accession>A0A1W1D327</accession>
<evidence type="ECO:0000313" key="2">
    <source>
        <dbReference type="EMBL" id="SFV75055.1"/>
    </source>
</evidence>
<dbReference type="PROSITE" id="PS51257">
    <property type="entry name" value="PROKAR_LIPOPROTEIN"/>
    <property type="match status" value="1"/>
</dbReference>